<dbReference type="InterPro" id="IPR022092">
    <property type="entry name" value="TMF_DNA-bd"/>
</dbReference>
<feature type="region of interest" description="Disordered" evidence="5">
    <location>
        <begin position="1135"/>
        <end position="1160"/>
    </location>
</feature>
<dbReference type="InterPro" id="IPR022091">
    <property type="entry name" value="TMF_TATA-bd"/>
</dbReference>
<evidence type="ECO:0000256" key="1">
    <source>
        <dbReference type="ARBA" id="ARBA00004555"/>
    </source>
</evidence>
<feature type="compositionally biased region" description="Basic and acidic residues" evidence="5">
    <location>
        <begin position="365"/>
        <end position="397"/>
    </location>
</feature>
<feature type="compositionally biased region" description="Basic and acidic residues" evidence="5">
    <location>
        <begin position="556"/>
        <end position="583"/>
    </location>
</feature>
<proteinExistence type="predicted"/>
<evidence type="ECO:0000256" key="4">
    <source>
        <dbReference type="SAM" id="Coils"/>
    </source>
</evidence>
<feature type="compositionally biased region" description="Basic and acidic residues" evidence="5">
    <location>
        <begin position="238"/>
        <end position="247"/>
    </location>
</feature>
<dbReference type="Pfam" id="PF12329">
    <property type="entry name" value="TMF_DNA_bd"/>
    <property type="match status" value="1"/>
</dbReference>
<dbReference type="EMBL" id="JAAAJB010000750">
    <property type="protein sequence ID" value="KAG0251442.1"/>
    <property type="molecule type" value="Genomic_DNA"/>
</dbReference>
<evidence type="ECO:0000256" key="3">
    <source>
        <dbReference type="ARBA" id="ARBA00023054"/>
    </source>
</evidence>
<feature type="compositionally biased region" description="Acidic residues" evidence="5">
    <location>
        <begin position="437"/>
        <end position="450"/>
    </location>
</feature>
<sequence length="1281" mass="139161">MSFFGSTQGPGGSSPGSGQSNPNSSANSWGSFLKQGLSQIESKLDKVLDMQVPTGGSLSAFSPQSMSALLSSPEGLQQGGGEKAGSAAIRGSTDSRRSNVERSARPLNDNDHDHQQQPQGAGSADAAEGSSSRSASPNPGMGLPKTGSARQSQDLSKSTSLRQAAQQHAGGDGGGRVSTSGDSGSRVRPQSVSVEVDPVTGMVTAAPVLRVMSPSPLPSAGTSPASAAAAAAATAAAAHRERLENRMRGIFKKPAASATSPGSNSNTGTVRSSTEGQSSATAPSSASPSTSATPSRIESPAPALTPQKGLQASKDETTEQQQQQQLMATSPESVASDEGDHLHNNINNNNDNNDHTPMIATRDSASNKEDEPTIKSSVHKEASITSGKDVESNKGGDEDIQESCSTAPEASVPQVELADVDNSPTETPVAAEKDLQDDAETEKEGEEEDKGDVAAAVVSDTTVAEQQVQKDNEPLRTKEQEDRNAVQDDVSVDNENLPQQESAAPKDVKEEEELSVSVSTEDKPLSTASVELSAPEEASVEPTQDSSSSEAEGEEEKAKVEEVDKSPSEEKETSAVSSHEDHSTPAMAQTAASSTTSTTIHPAEAHLVKVIEQREEQLFKVMQEHSQLIERHRDLEDAKIAEQQLLNNKISGLEGIIEQQKKELDMARSAAATTAGTPKSTQRTLDEQKRLLEEKDEQIRGLLGEGEILSKKEFKNLTTIKTLRAKNIESEKAQQDLQQKLEKTQANYMEAQAKVSRLTEEQRQLNDMVRSLTEQNNRQSKQISKLESDINQMREDKANLQLGLDRAWQELEDARKASNEMSAQAQQAAVEHERKVNEELQEELASIQREHQSLVAQLRQEIQDLRVSLSNRDETAGELEDQLRAEIQGLQWRLEQTDGDAYEMQEAIEEARRPLQRQLESIQAQHYASTRNWERIEKQLTGRVHDAEDDLLKAQSREKAAKEKLDSMKTQVVGFEARLDTLRSADTQLRTELSATKRQCLEKDEALRAAQAELTKERQLRERSIEEAKEDESRRSKLALQDEMEKLKMRVKQLQQQLAAKEEQAQQQQQQQHQHQQSWVQDRLRRESSSSINTPNGGGVQGFVPERSSFDSTTGSVDGVALSRSNSMIGMMAASSSKMLPSSPPPMGSPSLLGLSGASGSGSPAVAIERLSSMVRHLEGQVAFLNEQVRTSSKHKDDLSEELVKVSVELESLQEAATRVPALEQELKQLEGRHAAALELLGEKTEEVQELKADLADVREAYRDQLNELLGQLEGYRKNAA</sequence>
<dbReference type="Pfam" id="PF12325">
    <property type="entry name" value="TMF_TATA_bd"/>
    <property type="match status" value="1"/>
</dbReference>
<feature type="compositionally biased region" description="Low complexity" evidence="5">
    <location>
        <begin position="584"/>
        <end position="599"/>
    </location>
</feature>
<feature type="region of interest" description="Disordered" evidence="5">
    <location>
        <begin position="1"/>
        <end position="32"/>
    </location>
</feature>
<dbReference type="OrthoDB" id="74178at2759"/>
<dbReference type="PANTHER" id="PTHR46515">
    <property type="entry name" value="TATA ELEMENT MODULATORY FACTOR TMF1"/>
    <property type="match status" value="1"/>
</dbReference>
<feature type="coiled-coil region" evidence="4">
    <location>
        <begin position="944"/>
        <end position="971"/>
    </location>
</feature>
<feature type="region of interest" description="Disordered" evidence="5">
    <location>
        <begin position="53"/>
        <end position="199"/>
    </location>
</feature>
<evidence type="ECO:0000313" key="7">
    <source>
        <dbReference type="EMBL" id="KAG0251442.1"/>
    </source>
</evidence>
<evidence type="ECO:0000256" key="2">
    <source>
        <dbReference type="ARBA" id="ARBA00023034"/>
    </source>
</evidence>
<organism evidence="7 8">
    <name type="scientific">Actinomortierella ambigua</name>
    <dbReference type="NCBI Taxonomy" id="1343610"/>
    <lineage>
        <taxon>Eukaryota</taxon>
        <taxon>Fungi</taxon>
        <taxon>Fungi incertae sedis</taxon>
        <taxon>Mucoromycota</taxon>
        <taxon>Mortierellomycotina</taxon>
        <taxon>Mortierellomycetes</taxon>
        <taxon>Mortierellales</taxon>
        <taxon>Mortierellaceae</taxon>
        <taxon>Actinomortierella</taxon>
    </lineage>
</organism>
<dbReference type="GO" id="GO:0005794">
    <property type="term" value="C:Golgi apparatus"/>
    <property type="evidence" value="ECO:0007669"/>
    <property type="project" value="UniProtKB-SubCell"/>
</dbReference>
<keyword evidence="2" id="KW-0333">Golgi apparatus</keyword>
<feature type="compositionally biased region" description="Low complexity" evidence="5">
    <location>
        <begin position="453"/>
        <end position="464"/>
    </location>
</feature>
<feature type="compositionally biased region" description="Polar residues" evidence="5">
    <location>
        <begin position="257"/>
        <end position="277"/>
    </location>
</feature>
<feature type="compositionally biased region" description="Polar residues" evidence="5">
    <location>
        <begin position="54"/>
        <end position="70"/>
    </location>
</feature>
<feature type="coiled-coil region" evidence="4">
    <location>
        <begin position="1168"/>
        <end position="1279"/>
    </location>
</feature>
<feature type="domain" description="TATA element modulatory factor 1 TATA binding" evidence="6">
    <location>
        <begin position="1160"/>
        <end position="1269"/>
    </location>
</feature>
<feature type="compositionally biased region" description="Low complexity" evidence="5">
    <location>
        <begin position="116"/>
        <end position="136"/>
    </location>
</feature>
<feature type="compositionally biased region" description="Basic and acidic residues" evidence="5">
    <location>
        <begin position="93"/>
        <end position="115"/>
    </location>
</feature>
<evidence type="ECO:0000313" key="8">
    <source>
        <dbReference type="Proteomes" id="UP000807716"/>
    </source>
</evidence>
<evidence type="ECO:0000259" key="6">
    <source>
        <dbReference type="Pfam" id="PF12325"/>
    </source>
</evidence>
<keyword evidence="8" id="KW-1185">Reference proteome</keyword>
<feature type="compositionally biased region" description="Basic and acidic residues" evidence="5">
    <location>
        <begin position="1017"/>
        <end position="1035"/>
    </location>
</feature>
<evidence type="ECO:0000256" key="5">
    <source>
        <dbReference type="SAM" id="MobiDB-lite"/>
    </source>
</evidence>
<dbReference type="PANTHER" id="PTHR46515:SF1">
    <property type="entry name" value="TATA ELEMENT MODULATORY FACTOR"/>
    <property type="match status" value="1"/>
</dbReference>
<name>A0A9P6TYE4_9FUNG</name>
<protein>
    <recommendedName>
        <fullName evidence="6">TATA element modulatory factor 1 TATA binding domain-containing protein</fullName>
    </recommendedName>
</protein>
<feature type="region of interest" description="Disordered" evidence="5">
    <location>
        <begin position="1017"/>
        <end position="1037"/>
    </location>
</feature>
<dbReference type="Proteomes" id="UP000807716">
    <property type="component" value="Unassembled WGS sequence"/>
</dbReference>
<feature type="compositionally biased region" description="Basic and acidic residues" evidence="5">
    <location>
        <begin position="468"/>
        <end position="486"/>
    </location>
</feature>
<accession>A0A9P6TYE4</accession>
<feature type="compositionally biased region" description="Polar residues" evidence="5">
    <location>
        <begin position="493"/>
        <end position="502"/>
    </location>
</feature>
<comment type="subcellular location">
    <subcellularLocation>
        <location evidence="1">Golgi apparatus</location>
    </subcellularLocation>
</comment>
<comment type="caution">
    <text evidence="7">The sequence shown here is derived from an EMBL/GenBank/DDBJ whole genome shotgun (WGS) entry which is preliminary data.</text>
</comment>
<feature type="compositionally biased region" description="Low complexity" evidence="5">
    <location>
        <begin position="278"/>
        <end position="295"/>
    </location>
</feature>
<feature type="compositionally biased region" description="Polar residues" evidence="5">
    <location>
        <begin position="148"/>
        <end position="162"/>
    </location>
</feature>
<keyword evidence="3 4" id="KW-0175">Coiled coil</keyword>
<feature type="compositionally biased region" description="Low complexity" evidence="5">
    <location>
        <begin position="1062"/>
        <end position="1077"/>
    </location>
</feature>
<dbReference type="GO" id="GO:0005783">
    <property type="term" value="C:endoplasmic reticulum"/>
    <property type="evidence" value="ECO:0007669"/>
    <property type="project" value="TreeGrafter"/>
</dbReference>
<feature type="compositionally biased region" description="Low complexity" evidence="5">
    <location>
        <begin position="1149"/>
        <end position="1160"/>
    </location>
</feature>
<feature type="compositionally biased region" description="Low complexity" evidence="5">
    <location>
        <begin position="16"/>
        <end position="28"/>
    </location>
</feature>
<feature type="region of interest" description="Disordered" evidence="5">
    <location>
        <begin position="1062"/>
        <end position="1117"/>
    </location>
</feature>
<feature type="compositionally biased region" description="Low complexity" evidence="5">
    <location>
        <begin position="218"/>
        <end position="237"/>
    </location>
</feature>
<feature type="region of interest" description="Disordered" evidence="5">
    <location>
        <begin position="215"/>
        <end position="601"/>
    </location>
</feature>
<gene>
    <name evidence="7" type="ORF">DFQ27_008762</name>
</gene>
<dbReference type="InterPro" id="IPR052602">
    <property type="entry name" value="Growth_transcription_reg"/>
</dbReference>
<reference evidence="7" key="1">
    <citation type="journal article" date="2020" name="Fungal Divers.">
        <title>Resolving the Mortierellaceae phylogeny through synthesis of multi-gene phylogenetics and phylogenomics.</title>
        <authorList>
            <person name="Vandepol N."/>
            <person name="Liber J."/>
            <person name="Desiro A."/>
            <person name="Na H."/>
            <person name="Kennedy M."/>
            <person name="Barry K."/>
            <person name="Grigoriev I.V."/>
            <person name="Miller A.N."/>
            <person name="O'Donnell K."/>
            <person name="Stajich J.E."/>
            <person name="Bonito G."/>
        </authorList>
    </citation>
    <scope>NUCLEOTIDE SEQUENCE</scope>
    <source>
        <strain evidence="7">BC1065</strain>
    </source>
</reference>
<feature type="compositionally biased region" description="Low complexity" evidence="5">
    <location>
        <begin position="177"/>
        <end position="188"/>
    </location>
</feature>
<feature type="coiled-coil region" evidence="4">
    <location>
        <begin position="685"/>
        <end position="868"/>
    </location>
</feature>